<keyword evidence="3" id="KW-1185">Reference proteome</keyword>
<reference evidence="2 3" key="1">
    <citation type="journal article" date="2019" name="Sci. Rep.">
        <title>Orb-weaving spider Araneus ventricosus genome elucidates the spidroin gene catalogue.</title>
        <authorList>
            <person name="Kono N."/>
            <person name="Nakamura H."/>
            <person name="Ohtoshi R."/>
            <person name="Moran D.A.P."/>
            <person name="Shinohara A."/>
            <person name="Yoshida Y."/>
            <person name="Fujiwara M."/>
            <person name="Mori M."/>
            <person name="Tomita M."/>
            <person name="Arakawa K."/>
        </authorList>
    </citation>
    <scope>NUCLEOTIDE SEQUENCE [LARGE SCALE GENOMIC DNA]</scope>
</reference>
<dbReference type="AlphaFoldDB" id="A0A4Y2EBA6"/>
<feature type="region of interest" description="Disordered" evidence="1">
    <location>
        <begin position="64"/>
        <end position="83"/>
    </location>
</feature>
<feature type="non-terminal residue" evidence="2">
    <location>
        <position position="83"/>
    </location>
</feature>
<name>A0A4Y2EBA6_ARAVE</name>
<sequence>MPGEGKPTFCGIVHWISFFSAREIVMCSKIEAMKLVRSENSVSRRISDLLIEYTVRSSDESRRSRCYSTGMTEQKKRIPKELE</sequence>
<proteinExistence type="predicted"/>
<evidence type="ECO:0000256" key="1">
    <source>
        <dbReference type="SAM" id="MobiDB-lite"/>
    </source>
</evidence>
<organism evidence="2 3">
    <name type="scientific">Araneus ventricosus</name>
    <name type="common">Orbweaver spider</name>
    <name type="synonym">Epeira ventricosa</name>
    <dbReference type="NCBI Taxonomy" id="182803"/>
    <lineage>
        <taxon>Eukaryota</taxon>
        <taxon>Metazoa</taxon>
        <taxon>Ecdysozoa</taxon>
        <taxon>Arthropoda</taxon>
        <taxon>Chelicerata</taxon>
        <taxon>Arachnida</taxon>
        <taxon>Araneae</taxon>
        <taxon>Araneomorphae</taxon>
        <taxon>Entelegynae</taxon>
        <taxon>Araneoidea</taxon>
        <taxon>Araneidae</taxon>
        <taxon>Araneus</taxon>
    </lineage>
</organism>
<evidence type="ECO:0000313" key="2">
    <source>
        <dbReference type="EMBL" id="GBM26410.1"/>
    </source>
</evidence>
<dbReference type="EMBL" id="BGPR01000559">
    <property type="protein sequence ID" value="GBM26410.1"/>
    <property type="molecule type" value="Genomic_DNA"/>
</dbReference>
<accession>A0A4Y2EBA6</accession>
<dbReference type="Proteomes" id="UP000499080">
    <property type="component" value="Unassembled WGS sequence"/>
</dbReference>
<evidence type="ECO:0000313" key="3">
    <source>
        <dbReference type="Proteomes" id="UP000499080"/>
    </source>
</evidence>
<gene>
    <name evidence="2" type="ORF">AVEN_139365_1</name>
</gene>
<protein>
    <submittedName>
        <fullName evidence="2">Uncharacterized protein</fullName>
    </submittedName>
</protein>
<comment type="caution">
    <text evidence="2">The sequence shown here is derived from an EMBL/GenBank/DDBJ whole genome shotgun (WGS) entry which is preliminary data.</text>
</comment>
<feature type="compositionally biased region" description="Basic and acidic residues" evidence="1">
    <location>
        <begin position="73"/>
        <end position="83"/>
    </location>
</feature>